<dbReference type="OrthoDB" id="7391682at2"/>
<comment type="caution">
    <text evidence="1">The sequence shown here is derived from an EMBL/GenBank/DDBJ whole genome shotgun (WGS) entry which is preliminary data.</text>
</comment>
<protein>
    <recommendedName>
        <fullName evidence="3">XRE family transcriptional regulator</fullName>
    </recommendedName>
</protein>
<name>A0A2S8BAH8_9SPHN</name>
<proteinExistence type="predicted"/>
<keyword evidence="2" id="KW-1185">Reference proteome</keyword>
<evidence type="ECO:0000313" key="2">
    <source>
        <dbReference type="Proteomes" id="UP000238954"/>
    </source>
</evidence>
<dbReference type="AlphaFoldDB" id="A0A2S8BAH8"/>
<evidence type="ECO:0000313" key="1">
    <source>
        <dbReference type="EMBL" id="PQM29424.1"/>
    </source>
</evidence>
<dbReference type="RefSeq" id="WP_105997382.1">
    <property type="nucleotide sequence ID" value="NZ_CM009578.1"/>
</dbReference>
<gene>
    <name evidence="1" type="ORF">CVO77_00350</name>
</gene>
<reference evidence="2" key="1">
    <citation type="submission" date="2017-11" db="EMBL/GenBank/DDBJ databases">
        <title>The complete genome sequence of Sphingopyxis pomeranensis sp. nov. strain WS5A3p.</title>
        <authorList>
            <person name="Kaminski M.A."/>
        </authorList>
    </citation>
    <scope>NUCLEOTIDE SEQUENCE [LARGE SCALE GENOMIC DNA]</scope>
    <source>
        <strain evidence="2">WS5A3p</strain>
    </source>
</reference>
<sequence length="72" mass="7679">MTHDELFADWETRAKAIGSDLSAVRKAAGVHPANFSNWRNGKGGMTLASIQKVEQAVADMERCAGFAKADAA</sequence>
<dbReference type="Proteomes" id="UP000238954">
    <property type="component" value="Chromosome"/>
</dbReference>
<dbReference type="EMBL" id="PHFW01000001">
    <property type="protein sequence ID" value="PQM29424.1"/>
    <property type="molecule type" value="Genomic_DNA"/>
</dbReference>
<evidence type="ECO:0008006" key="3">
    <source>
        <dbReference type="Google" id="ProtNLM"/>
    </source>
</evidence>
<organism evidence="1 2">
    <name type="scientific">Sphingopyxis lindanitolerans</name>
    <dbReference type="NCBI Taxonomy" id="2054227"/>
    <lineage>
        <taxon>Bacteria</taxon>
        <taxon>Pseudomonadati</taxon>
        <taxon>Pseudomonadota</taxon>
        <taxon>Alphaproteobacteria</taxon>
        <taxon>Sphingomonadales</taxon>
        <taxon>Sphingomonadaceae</taxon>
        <taxon>Sphingopyxis</taxon>
    </lineage>
</organism>
<accession>A0A2S8BAH8</accession>